<dbReference type="PANTHER" id="PTHR43750:SF3">
    <property type="entry name" value="UDP-GLUCOSE 6-DEHYDROGENASE TUAD"/>
    <property type="match status" value="1"/>
</dbReference>
<dbReference type="Pfam" id="PF03721">
    <property type="entry name" value="UDPG_MGDP_dh_N"/>
    <property type="match status" value="1"/>
</dbReference>
<proteinExistence type="predicted"/>
<organism evidence="2 3">
    <name type="scientific">Desulfotruncus arcticus DSM 17038</name>
    <dbReference type="NCBI Taxonomy" id="1121424"/>
    <lineage>
        <taxon>Bacteria</taxon>
        <taxon>Bacillati</taxon>
        <taxon>Bacillota</taxon>
        <taxon>Clostridia</taxon>
        <taxon>Eubacteriales</taxon>
        <taxon>Desulfallaceae</taxon>
        <taxon>Desulfotruncus</taxon>
    </lineage>
</organism>
<dbReference type="Gene3D" id="3.40.50.720">
    <property type="entry name" value="NAD(P)-binding Rossmann-like Domain"/>
    <property type="match status" value="1"/>
</dbReference>
<reference evidence="3" key="1">
    <citation type="submission" date="2016-10" db="EMBL/GenBank/DDBJ databases">
        <authorList>
            <person name="Varghese N."/>
            <person name="Submissions S."/>
        </authorList>
    </citation>
    <scope>NUCLEOTIDE SEQUENCE [LARGE SCALE GENOMIC DNA]</scope>
    <source>
        <strain evidence="3">DSM 17038</strain>
    </source>
</reference>
<accession>A0A1I2P609</accession>
<feature type="domain" description="UDP-glucose/GDP-mannose dehydrogenase N-terminal" evidence="1">
    <location>
        <begin position="2"/>
        <end position="101"/>
    </location>
</feature>
<dbReference type="AlphaFoldDB" id="A0A1I2P609"/>
<dbReference type="GO" id="GO:0016616">
    <property type="term" value="F:oxidoreductase activity, acting on the CH-OH group of donors, NAD or NADP as acceptor"/>
    <property type="evidence" value="ECO:0007669"/>
    <property type="project" value="InterPro"/>
</dbReference>
<dbReference type="EMBL" id="FOOX01000002">
    <property type="protein sequence ID" value="SFG10983.1"/>
    <property type="molecule type" value="Genomic_DNA"/>
</dbReference>
<protein>
    <submittedName>
        <fullName evidence="2">UDP-glucose/GDP-mannose dehydrogenase family, NAD binding domain</fullName>
    </submittedName>
</protein>
<gene>
    <name evidence="2" type="ORF">SAMN05660649_00709</name>
</gene>
<dbReference type="GO" id="GO:0051287">
    <property type="term" value="F:NAD binding"/>
    <property type="evidence" value="ECO:0007669"/>
    <property type="project" value="InterPro"/>
</dbReference>
<dbReference type="SUPFAM" id="SSF51735">
    <property type="entry name" value="NAD(P)-binding Rossmann-fold domains"/>
    <property type="match status" value="1"/>
</dbReference>
<evidence type="ECO:0000259" key="1">
    <source>
        <dbReference type="Pfam" id="PF03721"/>
    </source>
</evidence>
<dbReference type="Proteomes" id="UP000199337">
    <property type="component" value="Unassembled WGS sequence"/>
</dbReference>
<dbReference type="STRING" id="341036.SAMN05660649_00709"/>
<evidence type="ECO:0000313" key="3">
    <source>
        <dbReference type="Proteomes" id="UP000199337"/>
    </source>
</evidence>
<sequence length="101" mass="10844">MEQLVTAGLAAGTLKFEQRIANGLNTEILIIAVGTPAGPDGRVGLSQINEVLSDIVAEAQAPLLIVIKSTVPPGFGVKLREWFLTRSTVRLDYLANPEFLK</sequence>
<dbReference type="PANTHER" id="PTHR43750">
    <property type="entry name" value="UDP-GLUCOSE 6-DEHYDROGENASE TUAD"/>
    <property type="match status" value="1"/>
</dbReference>
<name>A0A1I2P609_9FIRM</name>
<dbReference type="InterPro" id="IPR001732">
    <property type="entry name" value="UDP-Glc/GDP-Man_DH_N"/>
</dbReference>
<evidence type="ECO:0000313" key="2">
    <source>
        <dbReference type="EMBL" id="SFG10983.1"/>
    </source>
</evidence>
<dbReference type="InterPro" id="IPR036291">
    <property type="entry name" value="NAD(P)-bd_dom_sf"/>
</dbReference>
<keyword evidence="3" id="KW-1185">Reference proteome</keyword>